<dbReference type="Gene3D" id="1.20.1250.20">
    <property type="entry name" value="MFS general substrate transporter like domains"/>
    <property type="match status" value="1"/>
</dbReference>
<evidence type="ECO:0000256" key="5">
    <source>
        <dbReference type="ARBA" id="ARBA00022989"/>
    </source>
</evidence>
<gene>
    <name evidence="9" type="ORF">EL26_07875</name>
</gene>
<evidence type="ECO:0000256" key="7">
    <source>
        <dbReference type="SAM" id="Phobius"/>
    </source>
</evidence>
<feature type="transmembrane region" description="Helical" evidence="7">
    <location>
        <begin position="230"/>
        <end position="256"/>
    </location>
</feature>
<evidence type="ECO:0000259" key="8">
    <source>
        <dbReference type="PROSITE" id="PS50850"/>
    </source>
</evidence>
<dbReference type="SUPFAM" id="SSF103473">
    <property type="entry name" value="MFS general substrate transporter"/>
    <property type="match status" value="1"/>
</dbReference>
<feature type="transmembrane region" description="Helical" evidence="7">
    <location>
        <begin position="350"/>
        <end position="373"/>
    </location>
</feature>
<keyword evidence="4 7" id="KW-0812">Transmembrane</keyword>
<proteinExistence type="predicted"/>
<keyword evidence="5 7" id="KW-1133">Transmembrane helix</keyword>
<dbReference type="eggNOG" id="COG2271">
    <property type="taxonomic scope" value="Bacteria"/>
</dbReference>
<dbReference type="STRING" id="1157490.EL26_07875"/>
<evidence type="ECO:0000313" key="9">
    <source>
        <dbReference type="EMBL" id="KEO83826.1"/>
    </source>
</evidence>
<dbReference type="EMBL" id="JMIR01000008">
    <property type="protein sequence ID" value="KEO83826.1"/>
    <property type="molecule type" value="Genomic_DNA"/>
</dbReference>
<dbReference type="GO" id="GO:0022857">
    <property type="term" value="F:transmembrane transporter activity"/>
    <property type="evidence" value="ECO:0007669"/>
    <property type="project" value="InterPro"/>
</dbReference>
<feature type="transmembrane region" description="Helical" evidence="7">
    <location>
        <begin position="385"/>
        <end position="406"/>
    </location>
</feature>
<dbReference type="InterPro" id="IPR020846">
    <property type="entry name" value="MFS_dom"/>
</dbReference>
<dbReference type="RefSeq" id="WP_038086244.1">
    <property type="nucleotide sequence ID" value="NZ_JMIR01000008.1"/>
</dbReference>
<dbReference type="InterPro" id="IPR011701">
    <property type="entry name" value="MFS"/>
</dbReference>
<feature type="domain" description="Major facilitator superfamily (MFS) profile" evidence="8">
    <location>
        <begin position="230"/>
        <end position="416"/>
    </location>
</feature>
<dbReference type="Proteomes" id="UP000027931">
    <property type="component" value="Unassembled WGS sequence"/>
</dbReference>
<feature type="transmembrane region" description="Helical" evidence="7">
    <location>
        <begin position="104"/>
        <end position="123"/>
    </location>
</feature>
<dbReference type="InterPro" id="IPR022324">
    <property type="entry name" value="Bacilysin_exporter_BacE_put"/>
</dbReference>
<evidence type="ECO:0000256" key="1">
    <source>
        <dbReference type="ARBA" id="ARBA00004651"/>
    </source>
</evidence>
<feature type="transmembrane region" description="Helical" evidence="7">
    <location>
        <begin position="296"/>
        <end position="313"/>
    </location>
</feature>
<keyword evidence="2" id="KW-0813">Transport</keyword>
<evidence type="ECO:0000256" key="3">
    <source>
        <dbReference type="ARBA" id="ARBA00022475"/>
    </source>
</evidence>
<reference evidence="9 10" key="1">
    <citation type="journal article" date="2013" name="Int. J. Syst. Evol. Microbiol.">
        <title>Tumebacillus flagellatus sp. nov., an alpha-amylase/pullulanase-producing bacterium isolated from cassava wastewater.</title>
        <authorList>
            <person name="Wang Q."/>
            <person name="Xie N."/>
            <person name="Qin Y."/>
            <person name="Shen N."/>
            <person name="Zhu J."/>
            <person name="Mi H."/>
            <person name="Huang R."/>
        </authorList>
    </citation>
    <scope>NUCLEOTIDE SEQUENCE [LARGE SCALE GENOMIC DNA]</scope>
    <source>
        <strain evidence="9 10">GST4</strain>
    </source>
</reference>
<name>A0A074LNT4_9BACL</name>
<feature type="transmembrane region" description="Helical" evidence="7">
    <location>
        <begin position="144"/>
        <end position="165"/>
    </location>
</feature>
<dbReference type="PANTHER" id="PTHR23513">
    <property type="entry name" value="INTEGRAL MEMBRANE EFFLUX PROTEIN-RELATED"/>
    <property type="match status" value="1"/>
</dbReference>
<keyword evidence="10" id="KW-1185">Reference proteome</keyword>
<evidence type="ECO:0000256" key="6">
    <source>
        <dbReference type="ARBA" id="ARBA00023136"/>
    </source>
</evidence>
<evidence type="ECO:0000256" key="2">
    <source>
        <dbReference type="ARBA" id="ARBA00022448"/>
    </source>
</evidence>
<feature type="transmembrane region" description="Helical" evidence="7">
    <location>
        <begin position="268"/>
        <end position="289"/>
    </location>
</feature>
<dbReference type="InterPro" id="IPR036259">
    <property type="entry name" value="MFS_trans_sf"/>
</dbReference>
<feature type="transmembrane region" description="Helical" evidence="7">
    <location>
        <begin position="171"/>
        <end position="190"/>
    </location>
</feature>
<dbReference type="OrthoDB" id="6360at2"/>
<dbReference type="PRINTS" id="PR01988">
    <property type="entry name" value="EXPORTERBACE"/>
</dbReference>
<feature type="transmembrane region" description="Helical" evidence="7">
    <location>
        <begin position="44"/>
        <end position="69"/>
    </location>
</feature>
<organism evidence="9 10">
    <name type="scientific">Tumebacillus flagellatus</name>
    <dbReference type="NCBI Taxonomy" id="1157490"/>
    <lineage>
        <taxon>Bacteria</taxon>
        <taxon>Bacillati</taxon>
        <taxon>Bacillota</taxon>
        <taxon>Bacilli</taxon>
        <taxon>Bacillales</taxon>
        <taxon>Alicyclobacillaceae</taxon>
        <taxon>Tumebacillus</taxon>
    </lineage>
</organism>
<evidence type="ECO:0000256" key="4">
    <source>
        <dbReference type="ARBA" id="ARBA00022692"/>
    </source>
</evidence>
<dbReference type="GO" id="GO:0005886">
    <property type="term" value="C:plasma membrane"/>
    <property type="evidence" value="ECO:0007669"/>
    <property type="project" value="UniProtKB-SubCell"/>
</dbReference>
<feature type="transmembrane region" description="Helical" evidence="7">
    <location>
        <begin position="12"/>
        <end position="38"/>
    </location>
</feature>
<dbReference type="CDD" id="cd06173">
    <property type="entry name" value="MFS_MefA_like"/>
    <property type="match status" value="1"/>
</dbReference>
<dbReference type="Pfam" id="PF07690">
    <property type="entry name" value="MFS_1"/>
    <property type="match status" value="1"/>
</dbReference>
<accession>A0A074LNT4</accession>
<feature type="transmembrane region" description="Helical" evidence="7">
    <location>
        <begin position="319"/>
        <end position="338"/>
    </location>
</feature>
<protein>
    <recommendedName>
        <fullName evidence="8">Major facilitator superfamily (MFS) profile domain-containing protein</fullName>
    </recommendedName>
</protein>
<comment type="caution">
    <text evidence="9">The sequence shown here is derived from an EMBL/GenBank/DDBJ whole genome shotgun (WGS) entry which is preliminary data.</text>
</comment>
<comment type="subcellular location">
    <subcellularLocation>
        <location evidence="1">Cell membrane</location>
        <topology evidence="1">Multi-pass membrane protein</topology>
    </subcellularLocation>
</comment>
<keyword evidence="3" id="KW-1003">Cell membrane</keyword>
<sequence length="416" mass="44074">MGVSLAILQNRSYLFYWLAAWASALGDLVFTVGVSWMITQTFHSGVIMGTFLLIMGAVRSAFMLFGGVLVDRMSPMRLMKVSLLARAVMMGLLMIVSANSSLSVWMLDVLAAVFGVVDAFFMPTASAARQRLVTEEYYTQSNSLLMVAGQVSVIVGPVVGSFLIGLGGGQLLYGTIAAMFVLSLGLLNLVRLRPPADSKSETEPPAAKKEPPSFTADLREGLQYVLRTPLLLVSISSAMLVNAGISVLTVALPFLAADMNAGVEGFGIMSSGIGIGGAIGAVVFTLWMIKRPTPQMNLTACLLEGLAVLSLFWVHNVWVAAVVLAFTGVTTTAINILAPSVNQSIIPEELFGRVISVMMLAMGGMIPISQAFSGFLIDQVNAHQVFLYGGLLEACAALLALFAPSVRAYGKISGSK</sequence>
<dbReference type="PANTHER" id="PTHR23513:SF6">
    <property type="entry name" value="MAJOR FACILITATOR SUPERFAMILY ASSOCIATED DOMAIN-CONTAINING PROTEIN"/>
    <property type="match status" value="1"/>
</dbReference>
<dbReference type="PROSITE" id="PS50850">
    <property type="entry name" value="MFS"/>
    <property type="match status" value="1"/>
</dbReference>
<dbReference type="AlphaFoldDB" id="A0A074LNT4"/>
<feature type="transmembrane region" description="Helical" evidence="7">
    <location>
        <begin position="81"/>
        <end position="98"/>
    </location>
</feature>
<keyword evidence="6 7" id="KW-0472">Membrane</keyword>
<evidence type="ECO:0000313" key="10">
    <source>
        <dbReference type="Proteomes" id="UP000027931"/>
    </source>
</evidence>